<dbReference type="PANTHER" id="PTHR34983:SF1">
    <property type="entry name" value="ARABINOGALACTAN ENDO-BETA-1,4-GALACTANASE A"/>
    <property type="match status" value="1"/>
</dbReference>
<name>A0A9N9VID0_9HYPO</name>
<dbReference type="PANTHER" id="PTHR34983">
    <property type="entry name" value="ARABINOGALACTAN ENDO-BETA-1,4-GALACTANASE A"/>
    <property type="match status" value="1"/>
</dbReference>
<dbReference type="GO" id="GO:0045490">
    <property type="term" value="P:pectin catabolic process"/>
    <property type="evidence" value="ECO:0007669"/>
    <property type="project" value="TreeGrafter"/>
</dbReference>
<dbReference type="EC" id="3.2.1.89" evidence="3 6"/>
<dbReference type="Pfam" id="PF07745">
    <property type="entry name" value="Glyco_hydro_53"/>
    <property type="match status" value="1"/>
</dbReference>
<evidence type="ECO:0000313" key="7">
    <source>
        <dbReference type="EMBL" id="CAH0025668.1"/>
    </source>
</evidence>
<evidence type="ECO:0000256" key="5">
    <source>
        <dbReference type="ARBA" id="ARBA00023295"/>
    </source>
</evidence>
<dbReference type="GO" id="GO:0015926">
    <property type="term" value="F:glucosidase activity"/>
    <property type="evidence" value="ECO:0007669"/>
    <property type="project" value="InterPro"/>
</dbReference>
<dbReference type="AlphaFoldDB" id="A0A9N9VID0"/>
<proteinExistence type="inferred from homology"/>
<comment type="similarity">
    <text evidence="2 6">Belongs to the glycosyl hydrolase 53 family.</text>
</comment>
<dbReference type="Proteomes" id="UP000696573">
    <property type="component" value="Unassembled WGS sequence"/>
</dbReference>
<evidence type="ECO:0000256" key="6">
    <source>
        <dbReference type="RuleBase" id="RU361192"/>
    </source>
</evidence>
<feature type="non-terminal residue" evidence="7">
    <location>
        <position position="1"/>
    </location>
</feature>
<organism evidence="7 8">
    <name type="scientific">Clonostachys rhizophaga</name>
    <dbReference type="NCBI Taxonomy" id="160324"/>
    <lineage>
        <taxon>Eukaryota</taxon>
        <taxon>Fungi</taxon>
        <taxon>Dikarya</taxon>
        <taxon>Ascomycota</taxon>
        <taxon>Pezizomycotina</taxon>
        <taxon>Sordariomycetes</taxon>
        <taxon>Hypocreomycetidae</taxon>
        <taxon>Hypocreales</taxon>
        <taxon>Bionectriaceae</taxon>
        <taxon>Clonostachys</taxon>
    </lineage>
</organism>
<keyword evidence="8" id="KW-1185">Reference proteome</keyword>
<dbReference type="SUPFAM" id="SSF51445">
    <property type="entry name" value="(Trans)glycosidases"/>
    <property type="match status" value="1"/>
</dbReference>
<dbReference type="OrthoDB" id="110914at2759"/>
<comment type="caution">
    <text evidence="7">The sequence shown here is derived from an EMBL/GenBank/DDBJ whole genome shotgun (WGS) entry which is preliminary data.</text>
</comment>
<gene>
    <name evidence="7" type="ORF">CRHIZ90672A_00008369</name>
</gene>
<protein>
    <recommendedName>
        <fullName evidence="3 6">Arabinogalactan endo-beta-1,4-galactanase</fullName>
        <ecNumber evidence="3 6">3.2.1.89</ecNumber>
    </recommendedName>
</protein>
<evidence type="ECO:0000313" key="8">
    <source>
        <dbReference type="Proteomes" id="UP000696573"/>
    </source>
</evidence>
<sequence>MKIGLNFHFSDTWTNSALQGIPSGWPTDIDGLGQTIYTYTLDCLNHSAAAGLKPGTITLGNEVNSGILVPVGGYDKPRNLSRLPKPALPGRLRYSYALDVSPLGENASFSKFIDLSARLKSKYGNKEVQVVETGWPLACPNSEYKFPLDQTDIPWSSEGQEIYFQRMAKTLTVAGATGFNV</sequence>
<comment type="catalytic activity">
    <reaction evidence="1 6">
        <text>The enzyme specifically hydrolyzes (1-&gt;4)-beta-D-galactosidic linkages in type I arabinogalactans.</text>
        <dbReference type="EC" id="3.2.1.89"/>
    </reaction>
</comment>
<evidence type="ECO:0000256" key="3">
    <source>
        <dbReference type="ARBA" id="ARBA00012556"/>
    </source>
</evidence>
<dbReference type="Gene3D" id="3.20.20.80">
    <property type="entry name" value="Glycosidases"/>
    <property type="match status" value="2"/>
</dbReference>
<evidence type="ECO:0000256" key="2">
    <source>
        <dbReference type="ARBA" id="ARBA00010687"/>
    </source>
</evidence>
<dbReference type="InterPro" id="IPR011683">
    <property type="entry name" value="Glyco_hydro_53"/>
</dbReference>
<evidence type="ECO:0000256" key="4">
    <source>
        <dbReference type="ARBA" id="ARBA00022801"/>
    </source>
</evidence>
<reference evidence="7" key="1">
    <citation type="submission" date="2021-10" db="EMBL/GenBank/DDBJ databases">
        <authorList>
            <person name="Piombo E."/>
        </authorList>
    </citation>
    <scope>NUCLEOTIDE SEQUENCE</scope>
</reference>
<dbReference type="EMBL" id="CABFNQ020000715">
    <property type="protein sequence ID" value="CAH0025668.1"/>
    <property type="molecule type" value="Genomic_DNA"/>
</dbReference>
<keyword evidence="5 6" id="KW-0326">Glycosidase</keyword>
<accession>A0A9N9VID0</accession>
<dbReference type="InterPro" id="IPR017853">
    <property type="entry name" value="GH"/>
</dbReference>
<dbReference type="GO" id="GO:0031218">
    <property type="term" value="F:arabinogalactan endo-1,4-beta-galactosidase activity"/>
    <property type="evidence" value="ECO:0007669"/>
    <property type="project" value="UniProtKB-EC"/>
</dbReference>
<keyword evidence="4 6" id="KW-0378">Hydrolase</keyword>
<evidence type="ECO:0000256" key="1">
    <source>
        <dbReference type="ARBA" id="ARBA00001695"/>
    </source>
</evidence>